<evidence type="ECO:0000256" key="5">
    <source>
        <dbReference type="SAM" id="MobiDB-lite"/>
    </source>
</evidence>
<evidence type="ECO:0000256" key="1">
    <source>
        <dbReference type="ARBA" id="ARBA00022723"/>
    </source>
</evidence>
<feature type="domain" description="C3H1-type" evidence="6">
    <location>
        <begin position="393"/>
        <end position="422"/>
    </location>
</feature>
<dbReference type="SUPFAM" id="SSF90229">
    <property type="entry name" value="CCCH zinc finger"/>
    <property type="match status" value="2"/>
</dbReference>
<evidence type="ECO:0000256" key="3">
    <source>
        <dbReference type="ARBA" id="ARBA00022833"/>
    </source>
</evidence>
<gene>
    <name evidence="7" type="ORF">DYB32_007825</name>
</gene>
<dbReference type="InterPro" id="IPR036855">
    <property type="entry name" value="Znf_CCCH_sf"/>
</dbReference>
<keyword evidence="8" id="KW-1185">Reference proteome</keyword>
<comment type="caution">
    <text evidence="7">The sequence shown here is derived from an EMBL/GenBank/DDBJ whole genome shotgun (WGS) entry which is preliminary data.</text>
</comment>
<feature type="compositionally biased region" description="Polar residues" evidence="5">
    <location>
        <begin position="167"/>
        <end position="179"/>
    </location>
</feature>
<dbReference type="Gene3D" id="4.10.1000.10">
    <property type="entry name" value="Zinc finger, CCCH-type"/>
    <property type="match status" value="2"/>
</dbReference>
<protein>
    <recommendedName>
        <fullName evidence="6">C3H1-type domain-containing protein</fullName>
    </recommendedName>
</protein>
<dbReference type="InterPro" id="IPR000571">
    <property type="entry name" value="Znf_CCCH"/>
</dbReference>
<keyword evidence="3 4" id="KW-0862">Zinc</keyword>
<proteinExistence type="predicted"/>
<evidence type="ECO:0000256" key="4">
    <source>
        <dbReference type="PROSITE-ProRule" id="PRU00723"/>
    </source>
</evidence>
<dbReference type="AlphaFoldDB" id="A0A3R6VHP8"/>
<evidence type="ECO:0000259" key="6">
    <source>
        <dbReference type="PROSITE" id="PS50103"/>
    </source>
</evidence>
<feature type="zinc finger region" description="C3H1-type" evidence="4">
    <location>
        <begin position="351"/>
        <end position="379"/>
    </location>
</feature>
<feature type="region of interest" description="Disordered" evidence="5">
    <location>
        <begin position="250"/>
        <end position="282"/>
    </location>
</feature>
<dbReference type="EMBL" id="QUSY01001046">
    <property type="protein sequence ID" value="RHY26293.1"/>
    <property type="molecule type" value="Genomic_DNA"/>
</dbReference>
<dbReference type="PANTHER" id="PTHR38160:SF1">
    <property type="entry name" value="ZINC FINGER CCCH DOMAIN-CONTAINING PROTEIN 40"/>
    <property type="match status" value="1"/>
</dbReference>
<name>A0A3R6VHP8_9STRA</name>
<feature type="zinc finger region" description="C3H1-type" evidence="4">
    <location>
        <begin position="481"/>
        <end position="509"/>
    </location>
</feature>
<keyword evidence="2 4" id="KW-0863">Zinc-finger</keyword>
<feature type="region of interest" description="Disordered" evidence="5">
    <location>
        <begin position="159"/>
        <end position="232"/>
    </location>
</feature>
<keyword evidence="1 4" id="KW-0479">Metal-binding</keyword>
<organism evidence="7 8">
    <name type="scientific">Aphanomyces invadans</name>
    <dbReference type="NCBI Taxonomy" id="157072"/>
    <lineage>
        <taxon>Eukaryota</taxon>
        <taxon>Sar</taxon>
        <taxon>Stramenopiles</taxon>
        <taxon>Oomycota</taxon>
        <taxon>Saprolegniomycetes</taxon>
        <taxon>Saprolegniales</taxon>
        <taxon>Verrucalvaceae</taxon>
        <taxon>Aphanomyces</taxon>
    </lineage>
</organism>
<sequence length="615" mass="66387">MVREVGTAAGDTAAAAPLKETSSTNNNASHDDIRVPSDGSVSLVTVIDAISVSMHAGLQSVLDKYGGPHATIESDNNTSDTLQLVQQLTWSRQAERALRLKVAALEAAHTRLDDALAYHDLLRAKLKDELVRERLVSLNLKKELEACIGKLEHAKTSPEYLGGGHVWTSSKANTSTRTSAPPHGDPASLSTDPAMQPTPLYSFYPTADAHTADDDDLVHPSSASSPLSSSRHSLMDQYLPSTLLLDSPCVVPQQPTPQDDNPTEKTAFSLDDGMETTPPARTLDPTRSTWAVLCDLFPDIPVADVHAAFLASQSDVGATMDSLIHSHKSFQPAPGSRQSLPVTTHVAAPLNWKTELCVYFLQGKCNKNRRTCSFAHGEADLFPRQAHHLAPTALKTRLCPLYVDGGSCPRPRRDCPLAHGEADLVVVNGGSAAPPKSTLAGMTAAGGPPLPPPLPAQLAHHVHPMMAPPPSTGGPAPRLQNYKTEMCFYYLKGCCNYSTDECRFAHGDSDLRTIESNAMHQGPVVDWGGLDRKAMMGHEYGMNLHHQLLYQQQAPSSRTSGVMPPPLPPAGMYPRYMAKDELTKRRATFPARRESMNAMPSTWAIGGRQLSPTDN</sequence>
<evidence type="ECO:0000313" key="8">
    <source>
        <dbReference type="Proteomes" id="UP000285060"/>
    </source>
</evidence>
<evidence type="ECO:0000256" key="2">
    <source>
        <dbReference type="ARBA" id="ARBA00022771"/>
    </source>
</evidence>
<feature type="domain" description="C3H1-type" evidence="6">
    <location>
        <begin position="481"/>
        <end position="509"/>
    </location>
</feature>
<feature type="compositionally biased region" description="Low complexity" evidence="5">
    <location>
        <begin position="219"/>
        <end position="232"/>
    </location>
</feature>
<dbReference type="Proteomes" id="UP000285060">
    <property type="component" value="Unassembled WGS sequence"/>
</dbReference>
<dbReference type="CDD" id="cd14279">
    <property type="entry name" value="CUE"/>
    <property type="match status" value="1"/>
</dbReference>
<dbReference type="PROSITE" id="PS50103">
    <property type="entry name" value="ZF_C3H1"/>
    <property type="match status" value="3"/>
</dbReference>
<dbReference type="InterPro" id="IPR045868">
    <property type="entry name" value="Znf_C3H13/40"/>
</dbReference>
<feature type="region of interest" description="Disordered" evidence="5">
    <location>
        <begin position="1"/>
        <end position="34"/>
    </location>
</feature>
<accession>A0A3R6VHP8</accession>
<reference evidence="7 8" key="1">
    <citation type="submission" date="2018-08" db="EMBL/GenBank/DDBJ databases">
        <title>Aphanomyces genome sequencing and annotation.</title>
        <authorList>
            <person name="Minardi D."/>
            <person name="Oidtmann B."/>
            <person name="Van Der Giezen M."/>
            <person name="Studholme D.J."/>
        </authorList>
    </citation>
    <scope>NUCLEOTIDE SEQUENCE [LARGE SCALE GENOMIC DNA]</scope>
    <source>
        <strain evidence="7 8">NJM0002</strain>
    </source>
</reference>
<dbReference type="GO" id="GO:0008270">
    <property type="term" value="F:zinc ion binding"/>
    <property type="evidence" value="ECO:0007669"/>
    <property type="project" value="UniProtKB-KW"/>
</dbReference>
<dbReference type="SMART" id="SM00356">
    <property type="entry name" value="ZnF_C3H1"/>
    <property type="match status" value="3"/>
</dbReference>
<feature type="zinc finger region" description="C3H1-type" evidence="4">
    <location>
        <begin position="393"/>
        <end position="422"/>
    </location>
</feature>
<feature type="compositionally biased region" description="Low complexity" evidence="5">
    <location>
        <begin position="1"/>
        <end position="16"/>
    </location>
</feature>
<evidence type="ECO:0000313" key="7">
    <source>
        <dbReference type="EMBL" id="RHY26293.1"/>
    </source>
</evidence>
<feature type="compositionally biased region" description="Low complexity" evidence="5">
    <location>
        <begin position="250"/>
        <end position="260"/>
    </location>
</feature>
<dbReference type="PANTHER" id="PTHR38160">
    <property type="entry name" value="ZINC FINGER CCCH DOMAIN-CONTAINING PROTEIN 40"/>
    <property type="match status" value="1"/>
</dbReference>
<feature type="domain" description="C3H1-type" evidence="6">
    <location>
        <begin position="351"/>
        <end position="379"/>
    </location>
</feature>